<protein>
    <submittedName>
        <fullName evidence="2">Uncharacterized protein</fullName>
    </submittedName>
</protein>
<organism evidence="2 3">
    <name type="scientific">Cotesia glomerata</name>
    <name type="common">Lepidopteran parasitic wasp</name>
    <name type="synonym">Apanteles glomeratus</name>
    <dbReference type="NCBI Taxonomy" id="32391"/>
    <lineage>
        <taxon>Eukaryota</taxon>
        <taxon>Metazoa</taxon>
        <taxon>Ecdysozoa</taxon>
        <taxon>Arthropoda</taxon>
        <taxon>Hexapoda</taxon>
        <taxon>Insecta</taxon>
        <taxon>Pterygota</taxon>
        <taxon>Neoptera</taxon>
        <taxon>Endopterygota</taxon>
        <taxon>Hymenoptera</taxon>
        <taxon>Apocrita</taxon>
        <taxon>Ichneumonoidea</taxon>
        <taxon>Braconidae</taxon>
        <taxon>Microgastrinae</taxon>
        <taxon>Cotesia</taxon>
    </lineage>
</organism>
<evidence type="ECO:0000313" key="2">
    <source>
        <dbReference type="EMBL" id="KAH0555441.1"/>
    </source>
</evidence>
<dbReference type="Proteomes" id="UP000826195">
    <property type="component" value="Unassembled WGS sequence"/>
</dbReference>
<proteinExistence type="predicted"/>
<keyword evidence="3" id="KW-1185">Reference proteome</keyword>
<evidence type="ECO:0000256" key="1">
    <source>
        <dbReference type="SAM" id="MobiDB-lite"/>
    </source>
</evidence>
<feature type="compositionally biased region" description="Low complexity" evidence="1">
    <location>
        <begin position="261"/>
        <end position="275"/>
    </location>
</feature>
<feature type="region of interest" description="Disordered" evidence="1">
    <location>
        <begin position="255"/>
        <end position="302"/>
    </location>
</feature>
<accession>A0AAV7IS33</accession>
<sequence length="744" mass="87492">MSNSSSISGDANKNKCKEIDIHDSTDSFVRYMENLKKKLQYIRQQFQALRDGYLDALEIKKSETSQQKKQSVKKQYEIVNKQLYRFIKVFVKDYADALDKYIEITKLREEYNLLIRQNCAGMFDGDDMYQLERKFNRLVKRHNRLATQYNEEAQRFNLLQNFLQKEIIFYAPTEERSFNINLDRELNRFKHLVGFDIVGEKLTKIYRDLRVFVSDYLKKSANTKKLTSVTPLFSFGDNTVPPIVRLKPKFQKQVPIASNSTKTAPTETTTTTTATNRKRQLDREKDPISSSNLEQQKYSDSSNLKSYQKIGESWKLQKQASPKLKNSLNDQVMHPHVQLYLLVWENRSAYRLNSKMGRSSTKKFEFDTILDYILDNDLTKLDKAFQTYLTSKKSILEDELENQDLKPIFYVLHILSDDCRVTLEIIDILFNLELKLNKKQKVEPLKQHQSNINILLQKIESKLKKPLFPKLSGISRDEEEESSTLRKETQLINTQFDDDEKFEKFLDGYMYLLEMNSKEIKSTIKDGKDTQKELYGDVPIDLANILRIDFPSDKQKTALEIDYLEEHLKLIPVQYYYLHHARNTFIKIQDEEKSQSKEENFELAKKVKIHTLAIQKTTLIYGMTWEKIVKLGGKPIDYSDFSKKTPNRESIICRGAQTLLREIFLEMSEIKCEISDMMLEKINSDDKVKEDELSAIIKSKEKEWNILKDIFREHLTIYKRNDFSCKKLKIATAECLIKTSNNIR</sequence>
<evidence type="ECO:0000313" key="3">
    <source>
        <dbReference type="Proteomes" id="UP000826195"/>
    </source>
</evidence>
<name>A0AAV7IS33_COTGL</name>
<feature type="compositionally biased region" description="Polar residues" evidence="1">
    <location>
        <begin position="288"/>
        <end position="302"/>
    </location>
</feature>
<dbReference type="AlphaFoldDB" id="A0AAV7IS33"/>
<dbReference type="EMBL" id="JAHXZJ010001119">
    <property type="protein sequence ID" value="KAH0555441.1"/>
    <property type="molecule type" value="Genomic_DNA"/>
</dbReference>
<comment type="caution">
    <text evidence="2">The sequence shown here is derived from an EMBL/GenBank/DDBJ whole genome shotgun (WGS) entry which is preliminary data.</text>
</comment>
<gene>
    <name evidence="2" type="ORF">KQX54_018952</name>
</gene>
<reference evidence="2 3" key="1">
    <citation type="journal article" date="2021" name="J. Hered.">
        <title>A chromosome-level genome assembly of the parasitoid wasp, Cotesia glomerata (Hymenoptera: Braconidae).</title>
        <authorList>
            <person name="Pinto B.J."/>
            <person name="Weis J.J."/>
            <person name="Gamble T."/>
            <person name="Ode P.J."/>
            <person name="Paul R."/>
            <person name="Zaspel J.M."/>
        </authorList>
    </citation>
    <scope>NUCLEOTIDE SEQUENCE [LARGE SCALE GENOMIC DNA]</scope>
    <source>
        <strain evidence="2">CgM1</strain>
    </source>
</reference>